<sequence>MEVPCTDGNHAQCQIAIQGLRFRAVLELLMILCIAPKSTKLIFNNQLAIIKSPEFELLR</sequence>
<organism evidence="1 2">
    <name type="scientific">Escherichia coli</name>
    <dbReference type="NCBI Taxonomy" id="562"/>
    <lineage>
        <taxon>Bacteria</taxon>
        <taxon>Pseudomonadati</taxon>
        <taxon>Pseudomonadota</taxon>
        <taxon>Gammaproteobacteria</taxon>
        <taxon>Enterobacterales</taxon>
        <taxon>Enterobacteriaceae</taxon>
        <taxon>Escherichia</taxon>
    </lineage>
</organism>
<accession>A0AAX0KB81</accession>
<evidence type="ECO:0000313" key="2">
    <source>
        <dbReference type="Proteomes" id="UP000188855"/>
    </source>
</evidence>
<name>A0AAX0KB81_ECOLX</name>
<evidence type="ECO:0000313" key="1">
    <source>
        <dbReference type="EMBL" id="OOK25745.1"/>
    </source>
</evidence>
<comment type="caution">
    <text evidence="1">The sequence shown here is derived from an EMBL/GenBank/DDBJ whole genome shotgun (WGS) entry which is preliminary data.</text>
</comment>
<gene>
    <name evidence="1" type="ORF">BMT91_19240</name>
</gene>
<reference evidence="1 2" key="1">
    <citation type="submission" date="2016-10" db="EMBL/GenBank/DDBJ databases">
        <title>Whole genome sequences of antibiotic resistant commensal Escherichia coli from healthy Australian adults.</title>
        <authorList>
            <person name="Moran R.A."/>
            <person name="Anantham S."/>
            <person name="Nigro S.J."/>
            <person name="Holt K.E."/>
            <person name="Hall R.M."/>
        </authorList>
    </citation>
    <scope>NUCLEOTIDE SEQUENCE [LARGE SCALE GENOMIC DNA]</scope>
    <source>
        <strain evidence="1 2">2.3-R4</strain>
    </source>
</reference>
<dbReference type="EMBL" id="MPAF01000040">
    <property type="protein sequence ID" value="OOK25745.1"/>
    <property type="molecule type" value="Genomic_DNA"/>
</dbReference>
<protein>
    <submittedName>
        <fullName evidence="1">Uncharacterized protein</fullName>
    </submittedName>
</protein>
<dbReference type="AlphaFoldDB" id="A0AAX0KB81"/>
<dbReference type="Proteomes" id="UP000188855">
    <property type="component" value="Unassembled WGS sequence"/>
</dbReference>
<proteinExistence type="predicted"/>